<protein>
    <submittedName>
        <fullName evidence="3">Aste57867_19905 protein</fullName>
    </submittedName>
</protein>
<evidence type="ECO:0000313" key="3">
    <source>
        <dbReference type="EMBL" id="VFT96603.1"/>
    </source>
</evidence>
<evidence type="ECO:0000313" key="2">
    <source>
        <dbReference type="EMBL" id="KAF0688479.1"/>
    </source>
</evidence>
<dbReference type="GO" id="GO:0003676">
    <property type="term" value="F:nucleic acid binding"/>
    <property type="evidence" value="ECO:0007669"/>
    <property type="project" value="InterPro"/>
</dbReference>
<organism evidence="3 4">
    <name type="scientific">Aphanomyces stellatus</name>
    <dbReference type="NCBI Taxonomy" id="120398"/>
    <lineage>
        <taxon>Eukaryota</taxon>
        <taxon>Sar</taxon>
        <taxon>Stramenopiles</taxon>
        <taxon>Oomycota</taxon>
        <taxon>Saprolegniomycetes</taxon>
        <taxon>Saprolegniales</taxon>
        <taxon>Verrucalvaceae</taxon>
        <taxon>Aphanomyces</taxon>
    </lineage>
</organism>
<dbReference type="EMBL" id="VJMH01006721">
    <property type="protein sequence ID" value="KAF0688479.1"/>
    <property type="molecule type" value="Genomic_DNA"/>
</dbReference>
<dbReference type="EMBL" id="CAADRA010006744">
    <property type="protein sequence ID" value="VFT96603.1"/>
    <property type="molecule type" value="Genomic_DNA"/>
</dbReference>
<evidence type="ECO:0000259" key="1">
    <source>
        <dbReference type="Pfam" id="PF03184"/>
    </source>
</evidence>
<dbReference type="OrthoDB" id="75178at2759"/>
<dbReference type="Proteomes" id="UP000332933">
    <property type="component" value="Unassembled WGS sequence"/>
</dbReference>
<evidence type="ECO:0000313" key="4">
    <source>
        <dbReference type="Proteomes" id="UP000332933"/>
    </source>
</evidence>
<dbReference type="InterPro" id="IPR004875">
    <property type="entry name" value="DDE_SF_endonuclease_dom"/>
</dbReference>
<keyword evidence="4" id="KW-1185">Reference proteome</keyword>
<feature type="domain" description="DDE-1" evidence="1">
    <location>
        <begin position="231"/>
        <end position="339"/>
    </location>
</feature>
<gene>
    <name evidence="3" type="primary">Aste57867_19905</name>
    <name evidence="2" type="ORF">As57867_019839</name>
    <name evidence="3" type="ORF">ASTE57867_19905</name>
</gene>
<name>A0A485LIC5_9STRA</name>
<reference evidence="3 4" key="1">
    <citation type="submission" date="2019-03" db="EMBL/GenBank/DDBJ databases">
        <authorList>
            <person name="Gaulin E."/>
            <person name="Dumas B."/>
        </authorList>
    </citation>
    <scope>NUCLEOTIDE SEQUENCE [LARGE SCALE GENOMIC DNA]</scope>
    <source>
        <strain evidence="3">CBS 568.67</strain>
    </source>
</reference>
<sequence length="418" mass="47709">MEFECHFHAFLLVEIILRAPAKIKIVQRSTPVTFQNEFSPTRYPKKIKASYTIAYKRAVLGLLANYQLSTVAKYLRVPRRTLQDWAQNFHAIFAYDGNQIGRLLTLPGRPEYFPGPDGLVAFMVDMRARERALTCTHIINWIAWPWTPLPGALRAKNVTIESRSLLLIHRNDLLDVRDKFAGDFKEEYSSYAKEAIYNVDETAMYYEMPPRVIWAIRGGDAKISAGEKQSHRLTAVLTARADGTKLPILFVIRGSPGGTIETREFPTFPQDHLYAVQEKAWMDGRVWSLYLRRLLGQVVDEPSVVIVDNFDAHVNEESFKIVQEELGSHLCALPPNATGRGISKVTEFDVLSARVAVHQLDLKELRTLVYQQGEMIESLRTMYLDLARDHHRLEAHYFALESPSVLYPVAQSQETGFQ</sequence>
<reference evidence="2" key="2">
    <citation type="submission" date="2019-06" db="EMBL/GenBank/DDBJ databases">
        <title>Genomics analysis of Aphanomyces spp. identifies a new class of oomycete effector associated with host adaptation.</title>
        <authorList>
            <person name="Gaulin E."/>
        </authorList>
    </citation>
    <scope>NUCLEOTIDE SEQUENCE</scope>
    <source>
        <strain evidence="2">CBS 578.67</strain>
    </source>
</reference>
<dbReference type="Pfam" id="PF03184">
    <property type="entry name" value="DDE_1"/>
    <property type="match status" value="1"/>
</dbReference>
<accession>A0A485LIC5</accession>
<proteinExistence type="predicted"/>
<dbReference type="AlphaFoldDB" id="A0A485LIC5"/>